<dbReference type="Proteomes" id="UP000789739">
    <property type="component" value="Unassembled WGS sequence"/>
</dbReference>
<name>A0A9N9DEM3_9GLOM</name>
<keyword evidence="2" id="KW-1185">Reference proteome</keyword>
<accession>A0A9N9DEM3</accession>
<reference evidence="1" key="1">
    <citation type="submission" date="2021-06" db="EMBL/GenBank/DDBJ databases">
        <authorList>
            <person name="Kallberg Y."/>
            <person name="Tangrot J."/>
            <person name="Rosling A."/>
        </authorList>
    </citation>
    <scope>NUCLEOTIDE SEQUENCE</scope>
    <source>
        <strain evidence="1">BR232B</strain>
    </source>
</reference>
<organism evidence="1 2">
    <name type="scientific">Paraglomus brasilianum</name>
    <dbReference type="NCBI Taxonomy" id="144538"/>
    <lineage>
        <taxon>Eukaryota</taxon>
        <taxon>Fungi</taxon>
        <taxon>Fungi incertae sedis</taxon>
        <taxon>Mucoromycota</taxon>
        <taxon>Glomeromycotina</taxon>
        <taxon>Glomeromycetes</taxon>
        <taxon>Paraglomerales</taxon>
        <taxon>Paraglomeraceae</taxon>
        <taxon>Paraglomus</taxon>
    </lineage>
</organism>
<dbReference type="EMBL" id="CAJVPI010002116">
    <property type="protein sequence ID" value="CAG8636143.1"/>
    <property type="molecule type" value="Genomic_DNA"/>
</dbReference>
<proteinExistence type="predicted"/>
<protein>
    <submittedName>
        <fullName evidence="1">4478_t:CDS:1</fullName>
    </submittedName>
</protein>
<comment type="caution">
    <text evidence="1">The sequence shown here is derived from an EMBL/GenBank/DDBJ whole genome shotgun (WGS) entry which is preliminary data.</text>
</comment>
<evidence type="ECO:0000313" key="2">
    <source>
        <dbReference type="Proteomes" id="UP000789739"/>
    </source>
</evidence>
<evidence type="ECO:0000313" key="1">
    <source>
        <dbReference type="EMBL" id="CAG8636143.1"/>
    </source>
</evidence>
<gene>
    <name evidence="1" type="ORF">PBRASI_LOCUS9518</name>
</gene>
<sequence length="292" mass="32943">MFSNTSASYSFTTTTEVSTVRELLETVSKSKHTPSPSSSIRNVADMPLKNQHAALEHGINIITKNISKSITSRSSKASFSFLTCWYWKNSPRERTLLLPHKKLETIRSLEGQRTALLPDFAGFHYQDDLLAFHSLHIFCELRVFLSMATGMEFTLEDEIHKNQDKWKHPDNLPGMLLKHIMKTLGPYMDGTFIATSHIFLPCLLLSGAARLQIINHYAVTLGGGNTAWRKSVYFLQLLADTGGLPQLLEFLLDRCLGINFEDAPYFFSHIGTQNFVQVFQDLVNAADAAYHI</sequence>
<dbReference type="AlphaFoldDB" id="A0A9N9DEM3"/>